<evidence type="ECO:0000256" key="4">
    <source>
        <dbReference type="SAM" id="SignalP"/>
    </source>
</evidence>
<reference evidence="6 7" key="1">
    <citation type="submission" date="2019-03" db="EMBL/GenBank/DDBJ databases">
        <title>Draft genome sequences of novel Actinobacteria.</title>
        <authorList>
            <person name="Sahin N."/>
            <person name="Ay H."/>
            <person name="Saygin H."/>
        </authorList>
    </citation>
    <scope>NUCLEOTIDE SEQUENCE [LARGE SCALE GENOMIC DNA]</scope>
    <source>
        <strain evidence="6 7">6K102</strain>
    </source>
</reference>
<dbReference type="EMBL" id="SMLD01000041">
    <property type="protein sequence ID" value="TDE52797.1"/>
    <property type="molecule type" value="Genomic_DNA"/>
</dbReference>
<feature type="domain" description="AB hydrolase-1" evidence="5">
    <location>
        <begin position="97"/>
        <end position="469"/>
    </location>
</feature>
<dbReference type="Pfam" id="PF00561">
    <property type="entry name" value="Abhydrolase_1"/>
    <property type="match status" value="1"/>
</dbReference>
<dbReference type="Proteomes" id="UP000295136">
    <property type="component" value="Unassembled WGS sequence"/>
</dbReference>
<keyword evidence="3 6" id="KW-0378">Hydrolase</keyword>
<dbReference type="PANTHER" id="PTHR43248">
    <property type="entry name" value="2-SUCCINYL-6-HYDROXY-2,4-CYCLOHEXADIENE-1-CARBOXYLATE SYNTHASE"/>
    <property type="match status" value="1"/>
</dbReference>
<dbReference type="InterPro" id="IPR029058">
    <property type="entry name" value="AB_hydrolase_fold"/>
</dbReference>
<feature type="chain" id="PRO_5020502606" evidence="4">
    <location>
        <begin position="39"/>
        <end position="523"/>
    </location>
</feature>
<comment type="similarity">
    <text evidence="1">Belongs to the peptidase S33 family.</text>
</comment>
<dbReference type="Gene3D" id="3.40.50.1820">
    <property type="entry name" value="alpha/beta hydrolase"/>
    <property type="match status" value="1"/>
</dbReference>
<organism evidence="6 7">
    <name type="scientific">Nonomuraea mesophila</name>
    <dbReference type="NCBI Taxonomy" id="2530382"/>
    <lineage>
        <taxon>Bacteria</taxon>
        <taxon>Bacillati</taxon>
        <taxon>Actinomycetota</taxon>
        <taxon>Actinomycetes</taxon>
        <taxon>Streptosporangiales</taxon>
        <taxon>Streptosporangiaceae</taxon>
        <taxon>Nonomuraea</taxon>
    </lineage>
</organism>
<dbReference type="InterPro" id="IPR051601">
    <property type="entry name" value="Serine_prot/Carboxylest_S33"/>
</dbReference>
<comment type="caution">
    <text evidence="6">The sequence shown here is derived from an EMBL/GenBank/DDBJ whole genome shotgun (WGS) entry which is preliminary data.</text>
</comment>
<protein>
    <submittedName>
        <fullName evidence="6">Alpha/beta hydrolase</fullName>
    </submittedName>
</protein>
<proteinExistence type="inferred from homology"/>
<dbReference type="PANTHER" id="PTHR43248:SF29">
    <property type="entry name" value="TRIPEPTIDYL AMINOPEPTIDASE"/>
    <property type="match status" value="1"/>
</dbReference>
<dbReference type="InterPro" id="IPR000073">
    <property type="entry name" value="AB_hydrolase_1"/>
</dbReference>
<evidence type="ECO:0000259" key="5">
    <source>
        <dbReference type="Pfam" id="PF00561"/>
    </source>
</evidence>
<accession>A0A4R5FJB7</accession>
<dbReference type="AlphaFoldDB" id="A0A4R5FJB7"/>
<name>A0A4R5FJB7_9ACTN</name>
<dbReference type="SUPFAM" id="SSF53474">
    <property type="entry name" value="alpha/beta-Hydrolases"/>
    <property type="match status" value="1"/>
</dbReference>
<evidence type="ECO:0000256" key="3">
    <source>
        <dbReference type="ARBA" id="ARBA00022801"/>
    </source>
</evidence>
<evidence type="ECO:0000256" key="2">
    <source>
        <dbReference type="ARBA" id="ARBA00022729"/>
    </source>
</evidence>
<sequence>MTFTSAVTAERPFTRRSVLIALLLPLLLVLLAAPPAAATPAVTPPAAIEWTPCAEDPAAECGTLTLPVDWDAPRGETFELALVRRKATDPAARIGSLVVNPGGPGSSGVNAVLNDVYAFSPEITSRFDVVGFDPRGVGRSHPILCAVALAEQAPEVIMRSQADFERRLAHNEQVRKDCRARTGPLFDHVDTGSVVRDLDALRAALGDDKLSYYGLSYGTLIGQQYAERFPHRVRALALDSVVDHSLGISALIKGVAWSAQDSFDEFVTWCAGDTSCALRGEDIRALWADLLARADRGELEVPGRPDISLTRMVLINEVYGAFWRPNWAELAEFLAAIDSGAETAPTTLTSSARPKEETYNDPVQIMCQDFHVPIRDYREYAGHLRASAAVAPDMKISPRWLPAALNCLGQPTPIPNPQRRPHVEGTPPLLLVNALHDPATGYPWAVNVARQIGPEARLLTYEGWGHHVYGRGECVTSAFDRYLVSLTVPAKGARCAAVPPDRTLGAPPDGLLSALRADGSPRT</sequence>
<keyword evidence="2 4" id="KW-0732">Signal</keyword>
<evidence type="ECO:0000256" key="1">
    <source>
        <dbReference type="ARBA" id="ARBA00010088"/>
    </source>
</evidence>
<evidence type="ECO:0000313" key="6">
    <source>
        <dbReference type="EMBL" id="TDE52797.1"/>
    </source>
</evidence>
<gene>
    <name evidence="6" type="ORF">E1295_17875</name>
</gene>
<keyword evidence="7" id="KW-1185">Reference proteome</keyword>
<evidence type="ECO:0000313" key="7">
    <source>
        <dbReference type="Proteomes" id="UP000295136"/>
    </source>
</evidence>
<dbReference type="GO" id="GO:0016787">
    <property type="term" value="F:hydrolase activity"/>
    <property type="evidence" value="ECO:0007669"/>
    <property type="project" value="UniProtKB-KW"/>
</dbReference>
<feature type="signal peptide" evidence="4">
    <location>
        <begin position="1"/>
        <end position="38"/>
    </location>
</feature>